<evidence type="ECO:0000313" key="1">
    <source>
        <dbReference type="EMBL" id="RNF26208.1"/>
    </source>
</evidence>
<dbReference type="Gene3D" id="3.90.1410.10">
    <property type="entry name" value="set domain protein methyltransferase, domain 1"/>
    <property type="match status" value="1"/>
</dbReference>
<dbReference type="AlphaFoldDB" id="A0A422Q8A7"/>
<protein>
    <recommendedName>
        <fullName evidence="3">SET domain-containing protein</fullName>
    </recommendedName>
</protein>
<organism evidence="1 2">
    <name type="scientific">Trypanosoma conorhini</name>
    <dbReference type="NCBI Taxonomy" id="83891"/>
    <lineage>
        <taxon>Eukaryota</taxon>
        <taxon>Discoba</taxon>
        <taxon>Euglenozoa</taxon>
        <taxon>Kinetoplastea</taxon>
        <taxon>Metakinetoplastina</taxon>
        <taxon>Trypanosomatida</taxon>
        <taxon>Trypanosomatidae</taxon>
        <taxon>Trypanosoma</taxon>
    </lineage>
</organism>
<keyword evidence="2" id="KW-1185">Reference proteome</keyword>
<evidence type="ECO:0000313" key="2">
    <source>
        <dbReference type="Proteomes" id="UP000284403"/>
    </source>
</evidence>
<dbReference type="GeneID" id="40315127"/>
<reference evidence="1 2" key="1">
    <citation type="journal article" date="2018" name="BMC Genomics">
        <title>Genomic comparison of Trypanosoma conorhini and Trypanosoma rangeli to Trypanosoma cruzi strains of high and low virulence.</title>
        <authorList>
            <person name="Bradwell K.R."/>
            <person name="Koparde V.N."/>
            <person name="Matveyev A.V."/>
            <person name="Serrano M.G."/>
            <person name="Alves J.M."/>
            <person name="Parikh H."/>
            <person name="Huang B."/>
            <person name="Lee V."/>
            <person name="Espinosa-Alvarez O."/>
            <person name="Ortiz P.A."/>
            <person name="Costa-Martins A.G."/>
            <person name="Teixeira M.M."/>
            <person name="Buck G.A."/>
        </authorList>
    </citation>
    <scope>NUCLEOTIDE SEQUENCE [LARGE SCALE GENOMIC DNA]</scope>
    <source>
        <strain evidence="1 2">025E</strain>
    </source>
</reference>
<evidence type="ECO:0008006" key="3">
    <source>
        <dbReference type="Google" id="ProtNLM"/>
    </source>
</evidence>
<dbReference type="RefSeq" id="XP_029231414.1">
    <property type="nucleotide sequence ID" value="XM_029368454.1"/>
</dbReference>
<gene>
    <name evidence="1" type="ORF">Tco025E_01516</name>
</gene>
<accession>A0A422Q8A7</accession>
<dbReference type="EMBL" id="MKKU01000052">
    <property type="protein sequence ID" value="RNF26208.1"/>
    <property type="molecule type" value="Genomic_DNA"/>
</dbReference>
<dbReference type="SUPFAM" id="SSF82199">
    <property type="entry name" value="SET domain"/>
    <property type="match status" value="1"/>
</dbReference>
<comment type="caution">
    <text evidence="1">The sequence shown here is derived from an EMBL/GenBank/DDBJ whole genome shotgun (WGS) entry which is preliminary data.</text>
</comment>
<proteinExistence type="predicted"/>
<dbReference type="OrthoDB" id="275765at2759"/>
<dbReference type="CDD" id="cd08161">
    <property type="entry name" value="SET"/>
    <property type="match status" value="1"/>
</dbReference>
<sequence length="335" mass="36575">MTDADDKLADYWAWCAQNGVVSKKLLLHRSVQGLMPQFSLCLNEPVRAGAVVATVPYLVTLNAQTIRGDMKPAAVPPVRAMCAFLARRRRMDVVTARALWLACCLACYRRLLLQGHALGNAPLFSRRLMPELPSPFTSAHIQAYPALAAALPEGVNDGAAEESFLSPLRRQVEGQLRATHAALRFYQRRRSPHLSQQLVPSFDELRMAYRTVLHRSLLLPVDCVPSSPGDLADLFSERPDLDLLPTLVPLVDVIRSSAAARGSTEAAGRDACGGRDDGTAANCALHTCTHADFLSSGSRRRVVFETEPLSSRCVVVCATRDLKEGEELLLDYGSA</sequence>
<dbReference type="InterPro" id="IPR046341">
    <property type="entry name" value="SET_dom_sf"/>
</dbReference>
<dbReference type="Proteomes" id="UP000284403">
    <property type="component" value="Unassembled WGS sequence"/>
</dbReference>
<name>A0A422Q8A7_9TRYP</name>